<evidence type="ECO:0000313" key="7">
    <source>
        <dbReference type="EMBL" id="RKD86539.1"/>
    </source>
</evidence>
<dbReference type="Gene3D" id="1.10.10.10">
    <property type="entry name" value="Winged helix-like DNA-binding domain superfamily/Winged helix DNA-binding domain"/>
    <property type="match status" value="1"/>
</dbReference>
<dbReference type="Gene3D" id="3.40.190.10">
    <property type="entry name" value="Periplasmic binding protein-like II"/>
    <property type="match status" value="2"/>
</dbReference>
<dbReference type="Pfam" id="PF00126">
    <property type="entry name" value="HTH_1"/>
    <property type="match status" value="1"/>
</dbReference>
<dbReference type="RefSeq" id="WP_120275227.1">
    <property type="nucleotide sequence ID" value="NZ_RAPN01000004.1"/>
</dbReference>
<keyword evidence="5" id="KW-0804">Transcription</keyword>
<name>A0A419VWK9_9BACT</name>
<evidence type="ECO:0000256" key="1">
    <source>
        <dbReference type="ARBA" id="ARBA00009437"/>
    </source>
</evidence>
<dbReference type="PRINTS" id="PR00039">
    <property type="entry name" value="HTHLYSR"/>
</dbReference>
<dbReference type="InterPro" id="IPR036388">
    <property type="entry name" value="WH-like_DNA-bd_sf"/>
</dbReference>
<dbReference type="FunFam" id="1.10.10.10:FF:000001">
    <property type="entry name" value="LysR family transcriptional regulator"/>
    <property type="match status" value="1"/>
</dbReference>
<keyword evidence="4" id="KW-0010">Activator</keyword>
<evidence type="ECO:0000256" key="3">
    <source>
        <dbReference type="ARBA" id="ARBA00023125"/>
    </source>
</evidence>
<dbReference type="InterPro" id="IPR005119">
    <property type="entry name" value="LysR_subst-bd"/>
</dbReference>
<dbReference type="GO" id="GO:0003677">
    <property type="term" value="F:DNA binding"/>
    <property type="evidence" value="ECO:0007669"/>
    <property type="project" value="UniProtKB-KW"/>
</dbReference>
<dbReference type="EMBL" id="RAPN01000004">
    <property type="protein sequence ID" value="RKD86539.1"/>
    <property type="molecule type" value="Genomic_DNA"/>
</dbReference>
<organism evidence="7 8">
    <name type="scientific">Mangrovibacterium diazotrophicum</name>
    <dbReference type="NCBI Taxonomy" id="1261403"/>
    <lineage>
        <taxon>Bacteria</taxon>
        <taxon>Pseudomonadati</taxon>
        <taxon>Bacteroidota</taxon>
        <taxon>Bacteroidia</taxon>
        <taxon>Marinilabiliales</taxon>
        <taxon>Prolixibacteraceae</taxon>
        <taxon>Mangrovibacterium</taxon>
    </lineage>
</organism>
<accession>A0A419VWK9</accession>
<dbReference type="PANTHER" id="PTHR30346:SF26">
    <property type="entry name" value="HYDROGEN PEROXIDE-INDUCIBLE GENES ACTIVATOR"/>
    <property type="match status" value="1"/>
</dbReference>
<dbReference type="Pfam" id="PF03466">
    <property type="entry name" value="LysR_substrate"/>
    <property type="match status" value="1"/>
</dbReference>
<dbReference type="SUPFAM" id="SSF46785">
    <property type="entry name" value="Winged helix' DNA-binding domain"/>
    <property type="match status" value="1"/>
</dbReference>
<evidence type="ECO:0000313" key="8">
    <source>
        <dbReference type="Proteomes" id="UP000283387"/>
    </source>
</evidence>
<dbReference type="InterPro" id="IPR000847">
    <property type="entry name" value="LysR_HTH_N"/>
</dbReference>
<gene>
    <name evidence="7" type="ORF">BC643_4237</name>
</gene>
<dbReference type="SUPFAM" id="SSF53850">
    <property type="entry name" value="Periplasmic binding protein-like II"/>
    <property type="match status" value="1"/>
</dbReference>
<evidence type="ECO:0000256" key="5">
    <source>
        <dbReference type="ARBA" id="ARBA00023163"/>
    </source>
</evidence>
<dbReference type="Proteomes" id="UP000283387">
    <property type="component" value="Unassembled WGS sequence"/>
</dbReference>
<proteinExistence type="inferred from homology"/>
<keyword evidence="3" id="KW-0238">DNA-binding</keyword>
<dbReference type="PROSITE" id="PS50931">
    <property type="entry name" value="HTH_LYSR"/>
    <property type="match status" value="1"/>
</dbReference>
<keyword evidence="2" id="KW-0805">Transcription regulation</keyword>
<evidence type="ECO:0000256" key="4">
    <source>
        <dbReference type="ARBA" id="ARBA00023159"/>
    </source>
</evidence>
<dbReference type="AlphaFoldDB" id="A0A419VWK9"/>
<comment type="caution">
    <text evidence="7">The sequence shown here is derived from an EMBL/GenBank/DDBJ whole genome shotgun (WGS) entry which is preliminary data.</text>
</comment>
<feature type="domain" description="HTH lysR-type" evidence="6">
    <location>
        <begin position="1"/>
        <end position="58"/>
    </location>
</feature>
<dbReference type="CDD" id="cd08411">
    <property type="entry name" value="PBP2_OxyR"/>
    <property type="match status" value="1"/>
</dbReference>
<dbReference type="GO" id="GO:0032993">
    <property type="term" value="C:protein-DNA complex"/>
    <property type="evidence" value="ECO:0007669"/>
    <property type="project" value="TreeGrafter"/>
</dbReference>
<reference evidence="7 8" key="1">
    <citation type="submission" date="2018-09" db="EMBL/GenBank/DDBJ databases">
        <title>Genomic Encyclopedia of Archaeal and Bacterial Type Strains, Phase II (KMG-II): from individual species to whole genera.</title>
        <authorList>
            <person name="Goeker M."/>
        </authorList>
    </citation>
    <scope>NUCLEOTIDE SEQUENCE [LARGE SCALE GENOMIC DNA]</scope>
    <source>
        <strain evidence="7 8">DSM 27148</strain>
    </source>
</reference>
<dbReference type="InterPro" id="IPR036390">
    <property type="entry name" value="WH_DNA-bd_sf"/>
</dbReference>
<protein>
    <submittedName>
        <fullName evidence="7">LysR family hydrogen peroxide-inducible transcriptional activator</fullName>
    </submittedName>
</protein>
<evidence type="ECO:0000256" key="2">
    <source>
        <dbReference type="ARBA" id="ARBA00023015"/>
    </source>
</evidence>
<dbReference type="GO" id="GO:0003700">
    <property type="term" value="F:DNA-binding transcription factor activity"/>
    <property type="evidence" value="ECO:0007669"/>
    <property type="project" value="InterPro"/>
</dbReference>
<dbReference type="OrthoDB" id="9803735at2"/>
<evidence type="ECO:0000259" key="6">
    <source>
        <dbReference type="PROSITE" id="PS50931"/>
    </source>
</evidence>
<keyword evidence="8" id="KW-1185">Reference proteome</keyword>
<dbReference type="PANTHER" id="PTHR30346">
    <property type="entry name" value="TRANSCRIPTIONAL DUAL REGULATOR HCAR-RELATED"/>
    <property type="match status" value="1"/>
</dbReference>
<comment type="similarity">
    <text evidence="1">Belongs to the LysR transcriptional regulatory family.</text>
</comment>
<sequence length="310" mass="35258">MTIQQLAYIVALDDHRHFVKAAESCLVAQPTLTLQVKKLEEEVGLTLFDRTKHPLQPTPMGEKFIQKARSILREVNELKEIVNTDKDELEGSFVLGIIPTLAPYLLPRFVRRFCDEHPKIKLEIKEMQSVHIITSLKSNLIQMGIMATPVDDNAIKEIPLFNEPFLVYANPGHPLLEKEYVDQKDIVGDGLWLLNEGHCFRNQVMNICSMQTKAAAHPGLSFESGSIETIKNMVRSDMGYSLIPELSVNEQIDRDLVRRFKAPELTREISLVAHHSFTRSVLLDHLRKSIVAGIPSTFKRNTNVARVKWT</sequence>